<dbReference type="EMBL" id="BMYQ01000009">
    <property type="protein sequence ID" value="GGW37120.1"/>
    <property type="molecule type" value="Genomic_DNA"/>
</dbReference>
<organism evidence="8 9">
    <name type="scientific">Gemmobacter lanyuensis</name>
    <dbReference type="NCBI Taxonomy" id="1054497"/>
    <lineage>
        <taxon>Bacteria</taxon>
        <taxon>Pseudomonadati</taxon>
        <taxon>Pseudomonadota</taxon>
        <taxon>Alphaproteobacteria</taxon>
        <taxon>Rhodobacterales</taxon>
        <taxon>Paracoccaceae</taxon>
        <taxon>Gemmobacter</taxon>
    </lineage>
</organism>
<reference evidence="8" key="1">
    <citation type="journal article" date="2014" name="Int. J. Syst. Evol. Microbiol.">
        <title>Complete genome sequence of Corynebacterium casei LMG S-19264T (=DSM 44701T), isolated from a smear-ripened cheese.</title>
        <authorList>
            <consortium name="US DOE Joint Genome Institute (JGI-PGF)"/>
            <person name="Walter F."/>
            <person name="Albersmeier A."/>
            <person name="Kalinowski J."/>
            <person name="Ruckert C."/>
        </authorList>
    </citation>
    <scope>NUCLEOTIDE SEQUENCE</scope>
    <source>
        <strain evidence="8">KCTC 23714</strain>
    </source>
</reference>
<feature type="domain" description="HpcH/HpaI aldolase/citrate lyase" evidence="7">
    <location>
        <begin position="5"/>
        <end position="222"/>
    </location>
</feature>
<evidence type="ECO:0000256" key="3">
    <source>
        <dbReference type="ARBA" id="ARBA00022723"/>
    </source>
</evidence>
<gene>
    <name evidence="8" type="ORF">GCM10011452_26870</name>
</gene>
<dbReference type="InterPro" id="IPR015813">
    <property type="entry name" value="Pyrv/PenolPyrv_kinase-like_dom"/>
</dbReference>
<evidence type="ECO:0000313" key="8">
    <source>
        <dbReference type="EMBL" id="GGW37120.1"/>
    </source>
</evidence>
<dbReference type="Proteomes" id="UP000628984">
    <property type="component" value="Unassembled WGS sequence"/>
</dbReference>
<dbReference type="InterPro" id="IPR011206">
    <property type="entry name" value="Citrate_lyase_beta/mcl1/mcl2"/>
</dbReference>
<reference evidence="8" key="2">
    <citation type="submission" date="2020-09" db="EMBL/GenBank/DDBJ databases">
        <authorList>
            <person name="Sun Q."/>
            <person name="Kim S."/>
        </authorList>
    </citation>
    <scope>NUCLEOTIDE SEQUENCE</scope>
    <source>
        <strain evidence="8">KCTC 23714</strain>
    </source>
</reference>
<dbReference type="AlphaFoldDB" id="A0A918MLX4"/>
<evidence type="ECO:0000313" key="9">
    <source>
        <dbReference type="Proteomes" id="UP000628984"/>
    </source>
</evidence>
<evidence type="ECO:0000256" key="1">
    <source>
        <dbReference type="ARBA" id="ARBA00001946"/>
    </source>
</evidence>
<dbReference type="SUPFAM" id="SSF51621">
    <property type="entry name" value="Phosphoenolpyruvate/pyruvate domain"/>
    <property type="match status" value="1"/>
</dbReference>
<name>A0A918MLX4_9RHOB</name>
<dbReference type="GO" id="GO:0016829">
    <property type="term" value="F:lyase activity"/>
    <property type="evidence" value="ECO:0007669"/>
    <property type="project" value="UniProtKB-KW"/>
</dbReference>
<evidence type="ECO:0000259" key="7">
    <source>
        <dbReference type="Pfam" id="PF03328"/>
    </source>
</evidence>
<evidence type="ECO:0000256" key="4">
    <source>
        <dbReference type="ARBA" id="ARBA00022842"/>
    </source>
</evidence>
<comment type="similarity">
    <text evidence="2">Belongs to the HpcH/HpaI aldolase family.</text>
</comment>
<dbReference type="PANTHER" id="PTHR32308:SF10">
    <property type="entry name" value="CITRATE LYASE SUBUNIT BETA"/>
    <property type="match status" value="1"/>
</dbReference>
<keyword evidence="8" id="KW-0456">Lyase</keyword>
<feature type="binding site" evidence="5">
    <location>
        <position position="66"/>
    </location>
    <ligand>
        <name>substrate</name>
    </ligand>
</feature>
<comment type="cofactor">
    <cofactor evidence="1">
        <name>Mg(2+)</name>
        <dbReference type="ChEBI" id="CHEBI:18420"/>
    </cofactor>
</comment>
<comment type="caution">
    <text evidence="8">The sequence shown here is derived from an EMBL/GenBank/DDBJ whole genome shotgun (WGS) entry which is preliminary data.</text>
</comment>
<keyword evidence="3 6" id="KW-0479">Metal-binding</keyword>
<evidence type="ECO:0000256" key="5">
    <source>
        <dbReference type="PIRSR" id="PIRSR015582-1"/>
    </source>
</evidence>
<dbReference type="RefSeq" id="WP_189634403.1">
    <property type="nucleotide sequence ID" value="NZ_BMYQ01000009.1"/>
</dbReference>
<proteinExistence type="inferred from homology"/>
<protein>
    <submittedName>
        <fullName evidence="8">CoA ester lyase</fullName>
    </submittedName>
</protein>
<dbReference type="Pfam" id="PF03328">
    <property type="entry name" value="HpcH_HpaI"/>
    <property type="match status" value="1"/>
</dbReference>
<keyword evidence="9" id="KW-1185">Reference proteome</keyword>
<dbReference type="GO" id="GO:0000287">
    <property type="term" value="F:magnesium ion binding"/>
    <property type="evidence" value="ECO:0007669"/>
    <property type="project" value="TreeGrafter"/>
</dbReference>
<accession>A0A918MLX4</accession>
<dbReference type="InterPro" id="IPR005000">
    <property type="entry name" value="Aldolase/citrate-lyase_domain"/>
</dbReference>
<dbReference type="GO" id="GO:0006107">
    <property type="term" value="P:oxaloacetate metabolic process"/>
    <property type="evidence" value="ECO:0007669"/>
    <property type="project" value="TreeGrafter"/>
</dbReference>
<feature type="binding site" evidence="6">
    <location>
        <position position="128"/>
    </location>
    <ligand>
        <name>Mg(2+)</name>
        <dbReference type="ChEBI" id="CHEBI:18420"/>
    </ligand>
</feature>
<dbReference type="PANTHER" id="PTHR32308">
    <property type="entry name" value="LYASE BETA SUBUNIT, PUTATIVE (AFU_ORTHOLOGUE AFUA_4G13030)-RELATED"/>
    <property type="match status" value="1"/>
</dbReference>
<feature type="binding site" evidence="5">
    <location>
        <position position="128"/>
    </location>
    <ligand>
        <name>substrate</name>
    </ligand>
</feature>
<evidence type="ECO:0000256" key="2">
    <source>
        <dbReference type="ARBA" id="ARBA00005568"/>
    </source>
</evidence>
<feature type="binding site" evidence="6">
    <location>
        <position position="154"/>
    </location>
    <ligand>
        <name>Mg(2+)</name>
        <dbReference type="ChEBI" id="CHEBI:18420"/>
    </ligand>
</feature>
<evidence type="ECO:0000256" key="6">
    <source>
        <dbReference type="PIRSR" id="PIRSR015582-2"/>
    </source>
</evidence>
<dbReference type="InterPro" id="IPR040442">
    <property type="entry name" value="Pyrv_kinase-like_dom_sf"/>
</dbReference>
<dbReference type="Gene3D" id="3.20.20.60">
    <property type="entry name" value="Phosphoenolpyruvate-binding domains"/>
    <property type="match status" value="1"/>
</dbReference>
<dbReference type="PIRSF" id="PIRSF015582">
    <property type="entry name" value="Cit_lyase_B"/>
    <property type="match status" value="1"/>
</dbReference>
<sequence length="289" mass="29037">MTPGRSYLFTPAHQPRLLARAHTRGADVVLLDLEDSVPLPEKAAARAGLAAAVAGLVAHGARVAVRVNAPLGLCIRDIEAACLPGVEAVMVPKATSAGQITALAAHLRDSLHSAALPADQIAIIALVESAAGLQAAAAIARAPQVAALAFGPEDFSADCGLVPGPDTLAVPAQALVLAARAAGIGVLGLPDSLAEVVDIDRFATAAGLARRMGFDGVLCIHPAQVAAVNAAFALSEADLLQAQQIVQAAEAAAATGAGAILLNGRMIDPPVVARALRLLRQNQGQTAPA</sequence>
<keyword evidence="4 6" id="KW-0460">Magnesium</keyword>